<name>A0A516KFQ8_9BACI</name>
<keyword evidence="1" id="KW-0472">Membrane</keyword>
<dbReference type="AlphaFoldDB" id="A0A516KFQ8"/>
<keyword evidence="3" id="KW-1185">Reference proteome</keyword>
<proteinExistence type="predicted"/>
<evidence type="ECO:0000256" key="1">
    <source>
        <dbReference type="SAM" id="Phobius"/>
    </source>
</evidence>
<feature type="transmembrane region" description="Helical" evidence="1">
    <location>
        <begin position="55"/>
        <end position="72"/>
    </location>
</feature>
<evidence type="ECO:0000313" key="3">
    <source>
        <dbReference type="Proteomes" id="UP000315215"/>
    </source>
</evidence>
<sequence length="73" mass="8319">MSGKGGPFIFYVLGIMGVYGFLFADKLAKFFTHRFGNLENMNILNFEYSKAKWQLLIKGCGLFLILLAAYQLE</sequence>
<dbReference type="EMBL" id="CP041666">
    <property type="protein sequence ID" value="QDP40232.1"/>
    <property type="molecule type" value="Genomic_DNA"/>
</dbReference>
<feature type="transmembrane region" description="Helical" evidence="1">
    <location>
        <begin position="6"/>
        <end position="24"/>
    </location>
</feature>
<dbReference type="RefSeq" id="WP_143893609.1">
    <property type="nucleotide sequence ID" value="NZ_CP041666.1"/>
</dbReference>
<reference evidence="2 3" key="1">
    <citation type="submission" date="2019-07" db="EMBL/GenBank/DDBJ databases">
        <authorList>
            <person name="Li J."/>
        </authorList>
    </citation>
    <scope>NUCLEOTIDE SEQUENCE [LARGE SCALE GENOMIC DNA]</scope>
    <source>
        <strain evidence="2 3">TKL69</strain>
    </source>
</reference>
<accession>A0A516KFQ8</accession>
<keyword evidence="1" id="KW-1133">Transmembrane helix</keyword>
<evidence type="ECO:0000313" key="2">
    <source>
        <dbReference type="EMBL" id="QDP40232.1"/>
    </source>
</evidence>
<dbReference type="Proteomes" id="UP000315215">
    <property type="component" value="Chromosome"/>
</dbReference>
<organism evidence="2 3">
    <name type="scientific">Radiobacillus deserti</name>
    <dbReference type="NCBI Taxonomy" id="2594883"/>
    <lineage>
        <taxon>Bacteria</taxon>
        <taxon>Bacillati</taxon>
        <taxon>Bacillota</taxon>
        <taxon>Bacilli</taxon>
        <taxon>Bacillales</taxon>
        <taxon>Bacillaceae</taxon>
        <taxon>Radiobacillus</taxon>
    </lineage>
</organism>
<protein>
    <submittedName>
        <fullName evidence="2">Uncharacterized protein</fullName>
    </submittedName>
</protein>
<gene>
    <name evidence="2" type="ORF">FN924_08625</name>
</gene>
<dbReference type="KEGG" id="aqt:FN924_08625"/>
<keyword evidence="1" id="KW-0812">Transmembrane</keyword>